<gene>
    <name evidence="7" type="ORF">WDJ50_15795</name>
</gene>
<evidence type="ECO:0000313" key="7">
    <source>
        <dbReference type="EMBL" id="WYF46511.1"/>
    </source>
</evidence>
<sequence length="1001" mass="112460">MPVEFLSDEQAARYGRYTGEPSPEQFDRYFHLSDSDHTLILPRRRDHNKLGFALQLCTLRFLGCFLTDPLAVPESVVRTLAAQLGVRTNTLPMYLDRGPTRHEHQRLIRQALRYQDFEGVEVFSLTRWLYAQLELGDPRPSVLFDLATARLVRRKVVLPGASTLARLITRVRERTSTALWRTLNRRLTPNQGAALEALLIRSEDDPLTPLERLRATPTRTTAAGFVAALDRLEAVRALGVGDLDLSPVPRARLDVINRHVQGAWAQTVARLSPERRLASLLAFAQYLERRATDDALDLLDLLLSGLALQGEKTRRELRLRTLRDLDQAALKLREVTLVLLDQEVSDEQVRRVAFGLVDEAALRAAATTVGEMASGDDGPDPEAWLSGYHTVRRFLPTLLRTLTFDSTPAGRPVVEGLRFLASLEGRRQPSLKGAPQAVIPRAWRVRVLPKRGEVDRPAYTLCVLQGLQRALKRREVFVARSERYGDPRSQLLRGDEWQAAKDDVCRGLGRSHDPEVELTLLGAELDLAYRQVAQRLPENTFVRLERIGDHDRLSVSPLEAQPDNPDLVQLRLLVTAPLPNIDLPELLLEEHARTGFLDAFTHVSEGDTRMGGLAVSMCAVLVAQACNIGLKAVSRPHVSALTLSRLSWVQQNYLRNETIVAANARLVQAQSLIPLVQAWGGGEVASADGLRFVVPVKTINARPNSRYFGTERGITYYNFTSDQFSGFYGITVPGTLRDSLLILAGLLEQKTHLDPREIMSDTAGSSDAVFGLFYLLGYRFSPRLADLADLRYWRLDREADYGALQDLSRHRIDARLIARHWDDLLRLAGFLKLGKVRALDVMRTLGRSASLGRALAELGRIEKTLYLLHYVDDEAYRRRILVQLNRGEARHNVARWVFHGRRGEVRQKYREGQEDQLGALGLVVNAIVLWNTRYLDAILNRLRASGKTVLAEDMARLSPLLFEHVNVLGRYHFELSPSLAHGALRAFSEPDRPGEGMLLEA</sequence>
<keyword evidence="3" id="KW-0238">DNA-binding</keyword>
<dbReference type="GO" id="GO:0004803">
    <property type="term" value="F:transposase activity"/>
    <property type="evidence" value="ECO:0007669"/>
    <property type="project" value="InterPro"/>
</dbReference>
<evidence type="ECO:0000256" key="3">
    <source>
        <dbReference type="ARBA" id="ARBA00023125"/>
    </source>
</evidence>
<dbReference type="Pfam" id="PF01526">
    <property type="entry name" value="DDE_Tnp_Tn3"/>
    <property type="match status" value="1"/>
</dbReference>
<proteinExistence type="inferred from homology"/>
<evidence type="ECO:0000256" key="4">
    <source>
        <dbReference type="ARBA" id="ARBA00023172"/>
    </source>
</evidence>
<keyword evidence="2" id="KW-0815">Transposition</keyword>
<feature type="domain" description="Tn3 transposase DDE" evidence="5">
    <location>
        <begin position="585"/>
        <end position="971"/>
    </location>
</feature>
<dbReference type="RefSeq" id="WP_339097974.1">
    <property type="nucleotide sequence ID" value="NZ_CP149783.1"/>
</dbReference>
<dbReference type="Pfam" id="PF13700">
    <property type="entry name" value="DUF4158"/>
    <property type="match status" value="1"/>
</dbReference>
<dbReference type="GO" id="GO:0003677">
    <property type="term" value="F:DNA binding"/>
    <property type="evidence" value="ECO:0007669"/>
    <property type="project" value="UniProtKB-KW"/>
</dbReference>
<evidence type="ECO:0000259" key="5">
    <source>
        <dbReference type="Pfam" id="PF01526"/>
    </source>
</evidence>
<feature type="domain" description="DUF4158" evidence="6">
    <location>
        <begin position="5"/>
        <end position="171"/>
    </location>
</feature>
<dbReference type="InterPro" id="IPR047653">
    <property type="entry name" value="Tn3-like_transpos"/>
</dbReference>
<dbReference type="GO" id="GO:0006313">
    <property type="term" value="P:DNA transposition"/>
    <property type="evidence" value="ECO:0007669"/>
    <property type="project" value="InterPro"/>
</dbReference>
<evidence type="ECO:0000256" key="1">
    <source>
        <dbReference type="ARBA" id="ARBA00009402"/>
    </source>
</evidence>
<organism evidence="7">
    <name type="scientific">Deinococcus sp. VB142</name>
    <dbReference type="NCBI Taxonomy" id="3112952"/>
    <lineage>
        <taxon>Bacteria</taxon>
        <taxon>Thermotogati</taxon>
        <taxon>Deinococcota</taxon>
        <taxon>Deinococci</taxon>
        <taxon>Deinococcales</taxon>
        <taxon>Deinococcaceae</taxon>
        <taxon>Deinococcus</taxon>
    </lineage>
</organism>
<comment type="similarity">
    <text evidence="1">Belongs to the transposase 7 family.</text>
</comment>
<accession>A0AAU6Q855</accession>
<protein>
    <submittedName>
        <fullName evidence="7">Tn3 family transposase</fullName>
    </submittedName>
</protein>
<name>A0AAU6Q855_9DEIO</name>
<dbReference type="AlphaFoldDB" id="A0AAU6Q855"/>
<dbReference type="NCBIfam" id="NF033527">
    <property type="entry name" value="transpos_Tn3"/>
    <property type="match status" value="1"/>
</dbReference>
<evidence type="ECO:0000256" key="2">
    <source>
        <dbReference type="ARBA" id="ARBA00022578"/>
    </source>
</evidence>
<reference evidence="7" key="1">
    <citation type="submission" date="2024-03" db="EMBL/GenBank/DDBJ databases">
        <title>Deinococcus weizhi sp. nov., isolated from human skin.</title>
        <authorList>
            <person name="Wei Z."/>
            <person name="Tian F."/>
            <person name="Yang C."/>
            <person name="Xin L.T."/>
            <person name="Wen Z.J."/>
            <person name="Lan K.C."/>
            <person name="Yu L."/>
            <person name="Zhe W."/>
            <person name="Dan F.D."/>
            <person name="Jun W."/>
            <person name="Rui Z."/>
            <person name="Yong X.J."/>
            <person name="Ting Y."/>
            <person name="Wei X."/>
            <person name="Xu Z.G."/>
            <person name="Xin Z."/>
            <person name="Dong F.G."/>
            <person name="Ni X.M."/>
            <person name="Zheng M.G."/>
            <person name="Chun Y."/>
            <person name="Qian W.X."/>
        </authorList>
    </citation>
    <scope>NUCLEOTIDE SEQUENCE</scope>
    <source>
        <strain evidence="7">VB142</strain>
    </source>
</reference>
<dbReference type="EMBL" id="CP149783">
    <property type="protein sequence ID" value="WYF46511.1"/>
    <property type="molecule type" value="Genomic_DNA"/>
</dbReference>
<keyword evidence="4" id="KW-0233">DNA recombination</keyword>
<dbReference type="InterPro" id="IPR002513">
    <property type="entry name" value="Tn3_Tnp_DDE_dom"/>
</dbReference>
<evidence type="ECO:0000259" key="6">
    <source>
        <dbReference type="Pfam" id="PF13700"/>
    </source>
</evidence>
<dbReference type="InterPro" id="IPR025296">
    <property type="entry name" value="DUF4158"/>
</dbReference>